<organism evidence="2 3">
    <name type="scientific">Marivirga sericea</name>
    <dbReference type="NCBI Taxonomy" id="1028"/>
    <lineage>
        <taxon>Bacteria</taxon>
        <taxon>Pseudomonadati</taxon>
        <taxon>Bacteroidota</taxon>
        <taxon>Cytophagia</taxon>
        <taxon>Cytophagales</taxon>
        <taxon>Marivirgaceae</taxon>
        <taxon>Marivirga</taxon>
    </lineage>
</organism>
<dbReference type="Proteomes" id="UP000193804">
    <property type="component" value="Unassembled WGS sequence"/>
</dbReference>
<name>A0A1X7IC25_9BACT</name>
<dbReference type="InterPro" id="IPR035093">
    <property type="entry name" value="RelE/ParE_toxin_dom_sf"/>
</dbReference>
<keyword evidence="3" id="KW-1185">Reference proteome</keyword>
<evidence type="ECO:0000313" key="2">
    <source>
        <dbReference type="EMBL" id="SMG11683.1"/>
    </source>
</evidence>
<dbReference type="EMBL" id="FXAW01000001">
    <property type="protein sequence ID" value="SMG11683.1"/>
    <property type="molecule type" value="Genomic_DNA"/>
</dbReference>
<gene>
    <name evidence="2" type="ORF">SAMN05661096_00424</name>
</gene>
<evidence type="ECO:0000313" key="3">
    <source>
        <dbReference type="Proteomes" id="UP000193804"/>
    </source>
</evidence>
<dbReference type="STRING" id="1028.SAMN05661096_00424"/>
<sequence>MVKKKLDIIWDDEAKKSLRSIYSYIKKRESIDVAKKVRNEIVARSKSLSDFPEKFEEEPNLKDELGNYRYKVIWSYKIIYEITSKAILILDIFHTSRDPSNIKKRK</sequence>
<dbReference type="InterPro" id="IPR007712">
    <property type="entry name" value="RelE/ParE_toxin"/>
</dbReference>
<dbReference type="RefSeq" id="WP_085515435.1">
    <property type="nucleotide sequence ID" value="NZ_FXAW01000001.1"/>
</dbReference>
<dbReference type="OrthoDB" id="826998at2"/>
<accession>A0A1X7IC25</accession>
<proteinExistence type="predicted"/>
<reference evidence="3" key="1">
    <citation type="submission" date="2017-04" db="EMBL/GenBank/DDBJ databases">
        <authorList>
            <person name="Varghese N."/>
            <person name="Submissions S."/>
        </authorList>
    </citation>
    <scope>NUCLEOTIDE SEQUENCE [LARGE SCALE GENOMIC DNA]</scope>
    <source>
        <strain evidence="3">DSM 4125</strain>
    </source>
</reference>
<keyword evidence="1" id="KW-1277">Toxin-antitoxin system</keyword>
<evidence type="ECO:0000256" key="1">
    <source>
        <dbReference type="ARBA" id="ARBA00022649"/>
    </source>
</evidence>
<protein>
    <submittedName>
        <fullName evidence="2">Plasmid stabilization system protein ParE</fullName>
    </submittedName>
</protein>
<dbReference type="Pfam" id="PF05016">
    <property type="entry name" value="ParE_toxin"/>
    <property type="match status" value="1"/>
</dbReference>
<dbReference type="Gene3D" id="3.30.2310.20">
    <property type="entry name" value="RelE-like"/>
    <property type="match status" value="1"/>
</dbReference>
<dbReference type="AlphaFoldDB" id="A0A1X7IC25"/>